<protein>
    <recommendedName>
        <fullName evidence="1">Phage head morphogenesis domain-containing protein</fullName>
    </recommendedName>
</protein>
<sequence>MTVIDLQAVAPEAAIKAFEAKGLEVSFDWRDVDADQHARTFTVAKAMRLDILRDIRTAVDDALRNGTTLDQFKKDLIPTLQAKGWWGKQIMTDPATGEEHLVQLGSPHRLRTIYDVNLRASYAAGKWQRAKDLGKQLQAQSGQKVYLRYVAVLDERTRQSHRNWHGTVLPVDHPFWDTHYPPNGWGCRCTVQILTDRQLARYGYDVSPDPVIETRDWFNGRTGEIETIPTGIDPGWGHNVGKSATRAEAGRIFAEKLRTVPPDIAALALKSDPEVVREIQRSYAQWFDDIVAQGNAGGERRVIGAFSPRTVERLSDFDQSPENAAITISDKEVLHLLRDVKKSRNQALSQSCVRDLPTELASAKAVLFDTTDPALIYVFDTENAQTGKLVVRIDYYQRMRGSDGKRRDVRVNAARTGSIVKPENLRQKRYRLLDGTL</sequence>
<dbReference type="Proteomes" id="UP000233597">
    <property type="component" value="Unassembled WGS sequence"/>
</dbReference>
<gene>
    <name evidence="2" type="ORF">COO20_04780</name>
</gene>
<evidence type="ECO:0000313" key="2">
    <source>
        <dbReference type="EMBL" id="PKR55488.1"/>
    </source>
</evidence>
<accession>A0A2N3KY67</accession>
<comment type="caution">
    <text evidence="2">The sequence shown here is derived from an EMBL/GenBank/DDBJ whole genome shotgun (WGS) entry which is preliminary data.</text>
</comment>
<dbReference type="AlphaFoldDB" id="A0A2N3KY67"/>
<evidence type="ECO:0000259" key="1">
    <source>
        <dbReference type="Pfam" id="PF04233"/>
    </source>
</evidence>
<feature type="domain" description="Phage head morphogenesis" evidence="1">
    <location>
        <begin position="54"/>
        <end position="191"/>
    </location>
</feature>
<evidence type="ECO:0000313" key="3">
    <source>
        <dbReference type="Proteomes" id="UP000233597"/>
    </source>
</evidence>
<proteinExistence type="predicted"/>
<dbReference type="RefSeq" id="WP_101264537.1">
    <property type="nucleotide sequence ID" value="NZ_NWTK01000002.1"/>
</dbReference>
<dbReference type="NCBIfam" id="TIGR01641">
    <property type="entry name" value="phageSPP1_gp7"/>
    <property type="match status" value="1"/>
</dbReference>
<dbReference type="EMBL" id="NWTK01000002">
    <property type="protein sequence ID" value="PKR55488.1"/>
    <property type="molecule type" value="Genomic_DNA"/>
</dbReference>
<dbReference type="InterPro" id="IPR006528">
    <property type="entry name" value="Phage_head_morphogenesis_dom"/>
</dbReference>
<reference evidence="2 3" key="1">
    <citation type="submission" date="2017-09" db="EMBL/GenBank/DDBJ databases">
        <title>Biodiversity and function of Thalassospira species in the particle-attached aromatic-hydrocarbon-degrading consortia from the surface seawater of the South China Sea.</title>
        <authorList>
            <person name="Dong C."/>
            <person name="Liu R."/>
            <person name="Shao Z."/>
        </authorList>
    </citation>
    <scope>NUCLEOTIDE SEQUENCE [LARGE SCALE GENOMIC DNA]</scope>
    <source>
        <strain evidence="2 3">CSC1P2</strain>
    </source>
</reference>
<name>A0A2N3KY67_9PROT</name>
<dbReference type="Pfam" id="PF04233">
    <property type="entry name" value="Phage_Mu_F"/>
    <property type="match status" value="1"/>
</dbReference>
<organism evidence="2 3">
    <name type="scientific">Thalassospira marina</name>
    <dbReference type="NCBI Taxonomy" id="2048283"/>
    <lineage>
        <taxon>Bacteria</taxon>
        <taxon>Pseudomonadati</taxon>
        <taxon>Pseudomonadota</taxon>
        <taxon>Alphaproteobacteria</taxon>
        <taxon>Rhodospirillales</taxon>
        <taxon>Thalassospiraceae</taxon>
        <taxon>Thalassospira</taxon>
    </lineage>
</organism>
<dbReference type="OrthoDB" id="9813502at2"/>